<gene>
    <name evidence="2" type="primary">yjdF</name>
    <name evidence="2" type="ORF">NIDE3803</name>
</gene>
<feature type="transmembrane region" description="Helical" evidence="1">
    <location>
        <begin position="188"/>
        <end position="205"/>
    </location>
</feature>
<dbReference type="InterPro" id="IPR014509">
    <property type="entry name" value="YjdF-like"/>
</dbReference>
<keyword evidence="1" id="KW-1133">Transmembrane helix</keyword>
<feature type="transmembrane region" description="Helical" evidence="1">
    <location>
        <begin position="141"/>
        <end position="168"/>
    </location>
</feature>
<feature type="transmembrane region" description="Helical" evidence="1">
    <location>
        <begin position="71"/>
        <end position="89"/>
    </location>
</feature>
<dbReference type="HOGENOM" id="CLU_087528_2_0_0"/>
<keyword evidence="1" id="KW-0812">Transmembrane</keyword>
<proteinExistence type="predicted"/>
<feature type="transmembrane region" description="Helical" evidence="1">
    <location>
        <begin position="44"/>
        <end position="64"/>
    </location>
</feature>
<dbReference type="Proteomes" id="UP000001660">
    <property type="component" value="Chromosome"/>
</dbReference>
<name>D8PJA4_9BACT</name>
<keyword evidence="3" id="KW-1185">Reference proteome</keyword>
<evidence type="ECO:0000313" key="3">
    <source>
        <dbReference type="Proteomes" id="UP000001660"/>
    </source>
</evidence>
<dbReference type="eggNOG" id="COG3647">
    <property type="taxonomic scope" value="Bacteria"/>
</dbReference>
<accession>D8PJA4</accession>
<dbReference type="OrthoDB" id="9786473at2"/>
<dbReference type="STRING" id="330214.NIDE3803"/>
<feature type="transmembrane region" description="Helical" evidence="1">
    <location>
        <begin position="21"/>
        <end position="38"/>
    </location>
</feature>
<dbReference type="PIRSF" id="PIRSF020606">
    <property type="entry name" value="UCP020606"/>
    <property type="match status" value="1"/>
</dbReference>
<reference evidence="2 3" key="1">
    <citation type="journal article" date="2010" name="Proc. Natl. Acad. Sci. U.S.A.">
        <title>A Nitrospira metagenome illuminates the physiology and evolution of globally important nitrite-oxidizing bacteria.</title>
        <authorList>
            <person name="Lucker S."/>
            <person name="Wagner M."/>
            <person name="Maixner F."/>
            <person name="Pelletier E."/>
            <person name="Koch H."/>
            <person name="Vacherie B."/>
            <person name="Rattei T."/>
            <person name="Sinninghe Damste J."/>
            <person name="Spieck E."/>
            <person name="Le Paslier D."/>
            <person name="Daims H."/>
        </authorList>
    </citation>
    <scope>NUCLEOTIDE SEQUENCE [LARGE SCALE GENOMIC DNA]</scope>
</reference>
<dbReference type="AlphaFoldDB" id="D8PJA4"/>
<protein>
    <recommendedName>
        <fullName evidence="4">DUF2238 domain-containing protein</fullName>
    </recommendedName>
</protein>
<dbReference type="InterPro" id="IPR058534">
    <property type="entry name" value="YjdF"/>
</dbReference>
<dbReference type="Pfam" id="PF09997">
    <property type="entry name" value="DUF2238"/>
    <property type="match status" value="1"/>
</dbReference>
<evidence type="ECO:0000313" key="2">
    <source>
        <dbReference type="EMBL" id="CBK43478.1"/>
    </source>
</evidence>
<keyword evidence="1" id="KW-0472">Membrane</keyword>
<evidence type="ECO:0000256" key="1">
    <source>
        <dbReference type="SAM" id="Phobius"/>
    </source>
</evidence>
<sequence>MGVRARDQSGVRLNDRPIVTGLLITYGLFWIGLAIAPVNRQDWFLENLLAVALVAVLVLTYRRFAFSLPSYYLILAFLLLHAIGAHYTYSEVPFGFWLKDTLALSRNPFDRLVHFAYGLLLVYPLREVLMRLAGARGMWVSYLAISGILAQSGFFEVIEAIVAMIVSPELGSLYLGTQGDEWDAQKDMAAAFVGALLTIAGTMVLRRDERFST</sequence>
<dbReference type="KEGG" id="nde:NIDE3803"/>
<dbReference type="EMBL" id="FP929003">
    <property type="protein sequence ID" value="CBK43478.1"/>
    <property type="molecule type" value="Genomic_DNA"/>
</dbReference>
<evidence type="ECO:0008006" key="4">
    <source>
        <dbReference type="Google" id="ProtNLM"/>
    </source>
</evidence>
<feature type="transmembrane region" description="Helical" evidence="1">
    <location>
        <begin position="109"/>
        <end position="129"/>
    </location>
</feature>
<organism evidence="2 3">
    <name type="scientific">Nitrospira defluvii</name>
    <dbReference type="NCBI Taxonomy" id="330214"/>
    <lineage>
        <taxon>Bacteria</taxon>
        <taxon>Pseudomonadati</taxon>
        <taxon>Nitrospirota</taxon>
        <taxon>Nitrospiria</taxon>
        <taxon>Nitrospirales</taxon>
        <taxon>Nitrospiraceae</taxon>
        <taxon>Nitrospira</taxon>
    </lineage>
</organism>